<feature type="compositionally biased region" description="Polar residues" evidence="1">
    <location>
        <begin position="650"/>
        <end position="663"/>
    </location>
</feature>
<feature type="region of interest" description="Disordered" evidence="1">
    <location>
        <begin position="638"/>
        <end position="663"/>
    </location>
</feature>
<name>A0AAI9YBW0_9PEZI</name>
<reference evidence="2" key="1">
    <citation type="submission" date="2016-11" db="EMBL/GenBank/DDBJ databases">
        <title>The genome sequence of Colletotrichum cuscutae.</title>
        <authorList>
            <person name="Baroncelli R."/>
        </authorList>
    </citation>
    <scope>NUCLEOTIDE SEQUENCE</scope>
    <source>
        <strain evidence="2">IMI 304802</strain>
    </source>
</reference>
<comment type="caution">
    <text evidence="2">The sequence shown here is derived from an EMBL/GenBank/DDBJ whole genome shotgun (WGS) entry which is preliminary data.</text>
</comment>
<feature type="region of interest" description="Disordered" evidence="1">
    <location>
        <begin position="1143"/>
        <end position="1169"/>
    </location>
</feature>
<protein>
    <submittedName>
        <fullName evidence="2">Uncharacterized protein</fullName>
    </submittedName>
</protein>
<dbReference type="AlphaFoldDB" id="A0AAI9YBW0"/>
<organism evidence="2 3">
    <name type="scientific">Colletotrichum cuscutae</name>
    <dbReference type="NCBI Taxonomy" id="1209917"/>
    <lineage>
        <taxon>Eukaryota</taxon>
        <taxon>Fungi</taxon>
        <taxon>Dikarya</taxon>
        <taxon>Ascomycota</taxon>
        <taxon>Pezizomycotina</taxon>
        <taxon>Sordariomycetes</taxon>
        <taxon>Hypocreomycetidae</taxon>
        <taxon>Glomerellales</taxon>
        <taxon>Glomerellaceae</taxon>
        <taxon>Colletotrichum</taxon>
        <taxon>Colletotrichum acutatum species complex</taxon>
    </lineage>
</organism>
<feature type="compositionally biased region" description="Polar residues" evidence="1">
    <location>
        <begin position="1050"/>
        <end position="1073"/>
    </location>
</feature>
<dbReference type="EMBL" id="MPDP01000013">
    <property type="protein sequence ID" value="KAK1496344.1"/>
    <property type="molecule type" value="Genomic_DNA"/>
</dbReference>
<feature type="compositionally biased region" description="Polar residues" evidence="1">
    <location>
        <begin position="415"/>
        <end position="442"/>
    </location>
</feature>
<feature type="compositionally biased region" description="Polar residues" evidence="1">
    <location>
        <begin position="450"/>
        <end position="461"/>
    </location>
</feature>
<dbReference type="Proteomes" id="UP001239213">
    <property type="component" value="Unassembled WGS sequence"/>
</dbReference>
<gene>
    <name evidence="2" type="ORF">CCUS01_02689</name>
</gene>
<feature type="region of interest" description="Disordered" evidence="1">
    <location>
        <begin position="410"/>
        <end position="464"/>
    </location>
</feature>
<accession>A0AAI9YBW0</accession>
<proteinExistence type="predicted"/>
<sequence>MSCRTAALECFLACDPVLVGQACVSRRSRLTGRLPGMRRRGFTHSLSIFRLEAIKHVEPFLVLKAMMVSETRRQGMTAISKRDLSMTAAFRIKELRRCSQGDASKAVIKVYTRGKVPHSFDVLLVSIESLAFDASNYSMLSGPSSCPDPSTSFDNGQSSYISGKNIYINSRKLASMLQSSGRVNEVSNALVMKLGRSNSLYHGINPYSIRPSSSLTLYRSAKNLGLKGMMSIVAKPTLISGLLETTDNRTNLRHSHNMLLMWKVHDQHPSYTTPCHSLETVVTTMVLLEPNHYITLTQISLSHNKNRSSPVLNTISHEYITFFQLLPFGRANGSKESTSRYLHKLEFHSNYSRRLTMGKESSVNSILFSLKKRYSPDYQEKGTQRPNLNSPCPQRCSIALKAKHFQHPGAVVSPKANQTSTSVNATTRTNGQATHKPNSRRPQNPPLDKSTASSRSLTNVNKLRIFRRPTQVRLPPIAIGNLKRGKSIASKDERRMTSQSSPWAQNPLMARHTLTIRPYRKSFPTNEVKIPTLHLELSKGLLTQQAFPEQALFALGSPRILLRRCRNSSSTDSQPSRETPKRPLGLLVRSPARFLATGCVVLWFPAIAPIPRQFLRYGSFVYSDDAKVNMKTLDLLSSNNRRDGREGPSSRYSLDSDQANGNAETPVYLNRPLVAGSLAATIGEGTGATASEDPGDRRLVTRYPCCVVFGVSETILASPPQTRDHREQATEANGLINCNRKPRSVGTEPPETRFAGLDDGMGFCRFCMLYLSAPPKTPAAVSLRQQLGLDLAAYDAAAIATHLRIPGLGSVQFRRGQRIILLWYGRSWLLELQIPVFDAAFDLAGRLYRPDTAPLWLSKAMLLFSSSRLLAWRHADFDGKLVEYHLLAFLLDIIIVYAAHYPRLVIFLASVGSETLAARCGGNVRGRPKSQDEISSLTKTHDAKTFGRGVKVDDWGKWTFRDQSFGDWPKLDRAPSCPETPDEENSNTPLPIVRIWALNETISNSSLPWNKGLEDGLEHFQMSSITRLPYRADSHPQLTLRATGRRRATEYNNWENSSNPSEASRVLTTPSMNPNSTYEQALFAAKFATTSPRVALRTERVGPESREQINLVPQSPSSRFSNILYDRWHENLVSVHTISRDEAPRQSGDVAKQAPGIGGRRGRSTGRKPVLSDSVKLTTLVNQAVLNFFRHEQRQVLYREADTKPQRGLVELGKRLWGGQGLGLSG</sequence>
<evidence type="ECO:0000313" key="2">
    <source>
        <dbReference type="EMBL" id="KAK1496344.1"/>
    </source>
</evidence>
<evidence type="ECO:0000313" key="3">
    <source>
        <dbReference type="Proteomes" id="UP001239213"/>
    </source>
</evidence>
<evidence type="ECO:0000256" key="1">
    <source>
        <dbReference type="SAM" id="MobiDB-lite"/>
    </source>
</evidence>
<keyword evidence="3" id="KW-1185">Reference proteome</keyword>
<feature type="region of interest" description="Disordered" evidence="1">
    <location>
        <begin position="1036"/>
        <end position="1073"/>
    </location>
</feature>